<reference evidence="1" key="1">
    <citation type="journal article" date="2020" name="Stud. Mycol.">
        <title>101 Dothideomycetes genomes: a test case for predicting lifestyles and emergence of pathogens.</title>
        <authorList>
            <person name="Haridas S."/>
            <person name="Albert R."/>
            <person name="Binder M."/>
            <person name="Bloem J."/>
            <person name="Labutti K."/>
            <person name="Salamov A."/>
            <person name="Andreopoulos B."/>
            <person name="Baker S."/>
            <person name="Barry K."/>
            <person name="Bills G."/>
            <person name="Bluhm B."/>
            <person name="Cannon C."/>
            <person name="Castanera R."/>
            <person name="Culley D."/>
            <person name="Daum C."/>
            <person name="Ezra D."/>
            <person name="Gonzalez J."/>
            <person name="Henrissat B."/>
            <person name="Kuo A."/>
            <person name="Liang C."/>
            <person name="Lipzen A."/>
            <person name="Lutzoni F."/>
            <person name="Magnuson J."/>
            <person name="Mondo S."/>
            <person name="Nolan M."/>
            <person name="Ohm R."/>
            <person name="Pangilinan J."/>
            <person name="Park H.-J."/>
            <person name="Ramirez L."/>
            <person name="Alfaro M."/>
            <person name="Sun H."/>
            <person name="Tritt A."/>
            <person name="Yoshinaga Y."/>
            <person name="Zwiers L.-H."/>
            <person name="Turgeon B."/>
            <person name="Goodwin S."/>
            <person name="Spatafora J."/>
            <person name="Crous P."/>
            <person name="Grigoriev I."/>
        </authorList>
    </citation>
    <scope>NUCLEOTIDE SEQUENCE</scope>
    <source>
        <strain evidence="1">CBS 627.86</strain>
    </source>
</reference>
<dbReference type="Proteomes" id="UP000799770">
    <property type="component" value="Unassembled WGS sequence"/>
</dbReference>
<keyword evidence="2" id="KW-1185">Reference proteome</keyword>
<name>A0A6A5Z699_9PLEO</name>
<proteinExistence type="predicted"/>
<dbReference type="EMBL" id="ML977324">
    <property type="protein sequence ID" value="KAF2114855.1"/>
    <property type="molecule type" value="Genomic_DNA"/>
</dbReference>
<accession>A0A6A5Z699</accession>
<organism evidence="1 2">
    <name type="scientific">Lophiotrema nucula</name>
    <dbReference type="NCBI Taxonomy" id="690887"/>
    <lineage>
        <taxon>Eukaryota</taxon>
        <taxon>Fungi</taxon>
        <taxon>Dikarya</taxon>
        <taxon>Ascomycota</taxon>
        <taxon>Pezizomycotina</taxon>
        <taxon>Dothideomycetes</taxon>
        <taxon>Pleosporomycetidae</taxon>
        <taxon>Pleosporales</taxon>
        <taxon>Lophiotremataceae</taxon>
        <taxon>Lophiotrema</taxon>
    </lineage>
</organism>
<dbReference type="AlphaFoldDB" id="A0A6A5Z699"/>
<evidence type="ECO:0000313" key="1">
    <source>
        <dbReference type="EMBL" id="KAF2114855.1"/>
    </source>
</evidence>
<evidence type="ECO:0000313" key="2">
    <source>
        <dbReference type="Proteomes" id="UP000799770"/>
    </source>
</evidence>
<gene>
    <name evidence="1" type="ORF">BDV96DRAFT_600025</name>
</gene>
<protein>
    <submittedName>
        <fullName evidence="1">Uncharacterized protein</fullName>
    </submittedName>
</protein>
<sequence>MNGINIKLAQACESEVLGIRGLPPHLNTRSITSVTQPRVRSLQKIFLVNDFSRSVSASIESKVCDARMRHRGRGCPAIRPLLSSCSQSMLFGGAQTRSSRQHHLQGSPHHNVSAHSWVRTVSSSIGELFGSMHLSFLWVDRRIRNAQRLRIFGNALCLATRRAISDRSKAIFLVFSRGSLH</sequence>